<proteinExistence type="predicted"/>
<dbReference type="Proteomes" id="UP000724584">
    <property type="component" value="Unassembled WGS sequence"/>
</dbReference>
<keyword evidence="2" id="KW-1185">Reference proteome</keyword>
<comment type="caution">
    <text evidence="1">The sequence shown here is derived from an EMBL/GenBank/DDBJ whole genome shotgun (WGS) entry which is preliminary data.</text>
</comment>
<reference evidence="1 2" key="1">
    <citation type="journal article" date="2021" name="Nat. Commun.">
        <title>Genetic determinants of endophytism in the Arabidopsis root mycobiome.</title>
        <authorList>
            <person name="Mesny F."/>
            <person name="Miyauchi S."/>
            <person name="Thiergart T."/>
            <person name="Pickel B."/>
            <person name="Atanasova L."/>
            <person name="Karlsson M."/>
            <person name="Huettel B."/>
            <person name="Barry K.W."/>
            <person name="Haridas S."/>
            <person name="Chen C."/>
            <person name="Bauer D."/>
            <person name="Andreopoulos W."/>
            <person name="Pangilinan J."/>
            <person name="LaButti K."/>
            <person name="Riley R."/>
            <person name="Lipzen A."/>
            <person name="Clum A."/>
            <person name="Drula E."/>
            <person name="Henrissat B."/>
            <person name="Kohler A."/>
            <person name="Grigoriev I.V."/>
            <person name="Martin F.M."/>
            <person name="Hacquard S."/>
        </authorList>
    </citation>
    <scope>NUCLEOTIDE SEQUENCE [LARGE SCALE GENOMIC DNA]</scope>
    <source>
        <strain evidence="1 2">MPI-SDFR-AT-0079</strain>
    </source>
</reference>
<evidence type="ECO:0000313" key="1">
    <source>
        <dbReference type="EMBL" id="KAH6635959.1"/>
    </source>
</evidence>
<protein>
    <submittedName>
        <fullName evidence="1">Uncharacterized protein</fullName>
    </submittedName>
</protein>
<sequence>MSFNQLSPKPGWAQPGPKQAIPQHGLPTYGSGYFAETQDTGESMSLMVRYSLTGNRTSRSAFSSFSHYPTSTELRGVPLFSDANVPASDPLDSSYWQMVPHGLPALAPFAHGGDPIWDHSLPGISSSLEYSQYIWDVHASALPQTSFRPGDALHHLSLPPMFESDLSTSSKLYASSGMLEAMALDDPEHPIWDASPAVRGEYEEPTYTKTEPGQTDDDKTVSPKLLKIRQTPTPSSSCESLHTSFLSDTHLHEQPDAMEPLPSVEVPLPSTAPKPRKQLPDAPTRGLRSLPYTNNTHRRPSPTDSDFSSSASGSFDRRPHPKARHVESESTSPSSPSPSPVPIKPPKPLPSHLRRPPRAREPVKLTDRKSKDEFLVKHKQQGMTYKEIRRLGGFIEAESTLRGRYRTLTKSREERVRKPEWSEKDLHLLETAVRLLAPPPPRPPAPTAPRSRNSNNNNHNNPNPNNTTTTTAAAAAEREPPVASAKVPWKKVADHMVQHGGSYRFGNSTCRKRWDELVRERRGRGGGRFWWGV</sequence>
<dbReference type="EMBL" id="JAGIZQ010000003">
    <property type="protein sequence ID" value="KAH6635959.1"/>
    <property type="molecule type" value="Genomic_DNA"/>
</dbReference>
<gene>
    <name evidence="1" type="ORF">F5144DRAFT_486546</name>
</gene>
<evidence type="ECO:0000313" key="2">
    <source>
        <dbReference type="Proteomes" id="UP000724584"/>
    </source>
</evidence>
<accession>A0ACB7P9U9</accession>
<name>A0ACB7P9U9_9PEZI</name>
<organism evidence="1 2">
    <name type="scientific">Chaetomium tenue</name>
    <dbReference type="NCBI Taxonomy" id="1854479"/>
    <lineage>
        <taxon>Eukaryota</taxon>
        <taxon>Fungi</taxon>
        <taxon>Dikarya</taxon>
        <taxon>Ascomycota</taxon>
        <taxon>Pezizomycotina</taxon>
        <taxon>Sordariomycetes</taxon>
        <taxon>Sordariomycetidae</taxon>
        <taxon>Sordariales</taxon>
        <taxon>Chaetomiaceae</taxon>
        <taxon>Chaetomium</taxon>
    </lineage>
</organism>